<dbReference type="Proteomes" id="UP001630127">
    <property type="component" value="Unassembled WGS sequence"/>
</dbReference>
<evidence type="ECO:0000313" key="1">
    <source>
        <dbReference type="EMBL" id="KAL3536627.1"/>
    </source>
</evidence>
<comment type="caution">
    <text evidence="1">The sequence shown here is derived from an EMBL/GenBank/DDBJ whole genome shotgun (WGS) entry which is preliminary data.</text>
</comment>
<evidence type="ECO:0008006" key="3">
    <source>
        <dbReference type="Google" id="ProtNLM"/>
    </source>
</evidence>
<dbReference type="SUPFAM" id="SSF50249">
    <property type="entry name" value="Nucleic acid-binding proteins"/>
    <property type="match status" value="1"/>
</dbReference>
<keyword evidence="2" id="KW-1185">Reference proteome</keyword>
<dbReference type="Gene3D" id="2.40.50.140">
    <property type="entry name" value="Nucleic acid-binding proteins"/>
    <property type="match status" value="1"/>
</dbReference>
<protein>
    <recommendedName>
        <fullName evidence="3">Replication factor A C-terminal domain-containing protein</fullName>
    </recommendedName>
</protein>
<accession>A0ABD3AZE0</accession>
<dbReference type="InterPro" id="IPR012340">
    <property type="entry name" value="NA-bd_OB-fold"/>
</dbReference>
<dbReference type="EMBL" id="JBJUIK010000002">
    <property type="protein sequence ID" value="KAL3536627.1"/>
    <property type="molecule type" value="Genomic_DNA"/>
</dbReference>
<proteinExistence type="predicted"/>
<evidence type="ECO:0000313" key="2">
    <source>
        <dbReference type="Proteomes" id="UP001630127"/>
    </source>
</evidence>
<name>A0ABD3AZE0_9GENT</name>
<gene>
    <name evidence="1" type="ORF">ACH5RR_005088</name>
</gene>
<reference evidence="1 2" key="1">
    <citation type="submission" date="2024-11" db="EMBL/GenBank/DDBJ databases">
        <title>A near-complete genome assembly of Cinchona calisaya.</title>
        <authorList>
            <person name="Lian D.C."/>
            <person name="Zhao X.W."/>
            <person name="Wei L."/>
        </authorList>
    </citation>
    <scope>NUCLEOTIDE SEQUENCE [LARGE SCALE GENOMIC DNA]</scope>
    <source>
        <tissue evidence="1">Nenye</tissue>
    </source>
</reference>
<dbReference type="AlphaFoldDB" id="A0ABD3AZE0"/>
<organism evidence="1 2">
    <name type="scientific">Cinchona calisaya</name>
    <dbReference type="NCBI Taxonomy" id="153742"/>
    <lineage>
        <taxon>Eukaryota</taxon>
        <taxon>Viridiplantae</taxon>
        <taxon>Streptophyta</taxon>
        <taxon>Embryophyta</taxon>
        <taxon>Tracheophyta</taxon>
        <taxon>Spermatophyta</taxon>
        <taxon>Magnoliopsida</taxon>
        <taxon>eudicotyledons</taxon>
        <taxon>Gunneridae</taxon>
        <taxon>Pentapetalae</taxon>
        <taxon>asterids</taxon>
        <taxon>lamiids</taxon>
        <taxon>Gentianales</taxon>
        <taxon>Rubiaceae</taxon>
        <taxon>Cinchonoideae</taxon>
        <taxon>Cinchoneae</taxon>
        <taxon>Cinchona</taxon>
    </lineage>
</organism>
<sequence>MKAFIDSDILLPPPAGDDIITTEKALVIFEKESAVWVGAKTSFIPGNQRLWYTACNNCHKSVNADIDWEITCPSCKDITKVEVRCCMPVLLKDGIASLNTIILAAEKIIPFSVLQLKEANESETPIDAELASSIEKHTIVCFVHHYAKDIQGQLNKRRNVVKAYTNDEMFNFFFKVVDEDMTSMQTNLELQMFTPTTKNMLEEIVGSSNDPN</sequence>